<dbReference type="Gene3D" id="1.20.990.10">
    <property type="entry name" value="NADPH-cytochrome p450 Reductase, Chain A, domain 3"/>
    <property type="match status" value="1"/>
</dbReference>
<keyword evidence="4" id="KW-0285">Flavoprotein</keyword>
<dbReference type="GO" id="GO:0050660">
    <property type="term" value="F:flavin adenine dinucleotide binding"/>
    <property type="evidence" value="ECO:0007669"/>
    <property type="project" value="TreeGrafter"/>
</dbReference>
<dbReference type="OrthoDB" id="1856718at2759"/>
<dbReference type="PRINTS" id="PR00371">
    <property type="entry name" value="FPNCR"/>
</dbReference>
<organism evidence="24 25">
    <name type="scientific">Monascus purpureus</name>
    <name type="common">Red mold</name>
    <name type="synonym">Monascus anka</name>
    <dbReference type="NCBI Taxonomy" id="5098"/>
    <lineage>
        <taxon>Eukaryota</taxon>
        <taxon>Fungi</taxon>
        <taxon>Dikarya</taxon>
        <taxon>Ascomycota</taxon>
        <taxon>Pezizomycotina</taxon>
        <taxon>Eurotiomycetes</taxon>
        <taxon>Eurotiomycetidae</taxon>
        <taxon>Eurotiales</taxon>
        <taxon>Aspergillaceae</taxon>
        <taxon>Monascus</taxon>
    </lineage>
</organism>
<keyword evidence="17" id="KW-1207">Sterol metabolism</keyword>
<dbReference type="SUPFAM" id="SSF52343">
    <property type="entry name" value="Ferredoxin reductase-like, C-terminal NADP-linked domain"/>
    <property type="match status" value="1"/>
</dbReference>
<dbReference type="PANTHER" id="PTHR19384">
    <property type="entry name" value="NITRIC OXIDE SYNTHASE-RELATED"/>
    <property type="match status" value="1"/>
</dbReference>
<dbReference type="FunFam" id="3.40.50.360:FF:000036">
    <property type="entry name" value="NADPH--cytochrome P450 reductase"/>
    <property type="match status" value="1"/>
</dbReference>
<dbReference type="SMR" id="A0A507QUX7"/>
<dbReference type="SUPFAM" id="SSF63380">
    <property type="entry name" value="Riboflavin synthase domain-like"/>
    <property type="match status" value="1"/>
</dbReference>
<comment type="cofactor">
    <cofactor evidence="2">
        <name>FAD</name>
        <dbReference type="ChEBI" id="CHEBI:57692"/>
    </cofactor>
</comment>
<evidence type="ECO:0000256" key="15">
    <source>
        <dbReference type="ARBA" id="ARBA00023098"/>
    </source>
</evidence>
<evidence type="ECO:0000256" key="6">
    <source>
        <dbReference type="ARBA" id="ARBA00022692"/>
    </source>
</evidence>
<keyword evidence="12 21" id="KW-1133">Transmembrane helix</keyword>
<dbReference type="InterPro" id="IPR001709">
    <property type="entry name" value="Flavoprot_Pyr_Nucl_cyt_Rdtase"/>
</dbReference>
<comment type="function">
    <text evidence="20">This enzyme is required for electron transfer from NADP to cytochrome P450.</text>
</comment>
<keyword evidence="15" id="KW-0443">Lipid metabolism</keyword>
<dbReference type="SUPFAM" id="SSF52218">
    <property type="entry name" value="Flavoproteins"/>
    <property type="match status" value="1"/>
</dbReference>
<evidence type="ECO:0000256" key="13">
    <source>
        <dbReference type="ARBA" id="ARBA00023002"/>
    </source>
</evidence>
<keyword evidence="8 20" id="KW-0256">Endoplasmic reticulum</keyword>
<keyword evidence="16 20" id="KW-0472">Membrane</keyword>
<dbReference type="GO" id="GO:0010181">
    <property type="term" value="F:FMN binding"/>
    <property type="evidence" value="ECO:0007669"/>
    <property type="project" value="InterPro"/>
</dbReference>
<evidence type="ECO:0000256" key="11">
    <source>
        <dbReference type="ARBA" id="ARBA00022955"/>
    </source>
</evidence>
<dbReference type="InterPro" id="IPR023173">
    <property type="entry name" value="NADPH_Cyt_P450_Rdtase_alpha"/>
</dbReference>
<dbReference type="STRING" id="5098.A0A507QUX7"/>
<dbReference type="Pfam" id="PF00258">
    <property type="entry name" value="Flavodoxin_1"/>
    <property type="match status" value="1"/>
</dbReference>
<proteinExistence type="inferred from homology"/>
<evidence type="ECO:0000256" key="9">
    <source>
        <dbReference type="ARBA" id="ARBA00022827"/>
    </source>
</evidence>
<keyword evidence="11" id="KW-0752">Steroid biosynthesis</keyword>
<keyword evidence="13 20" id="KW-0560">Oxidoreductase</keyword>
<comment type="catalytic activity">
    <reaction evidence="19 20">
        <text>2 oxidized [cytochrome P450] + NADPH = 2 reduced [cytochrome P450] + NADP(+) + H(+)</text>
        <dbReference type="Rhea" id="RHEA:24040"/>
        <dbReference type="Rhea" id="RHEA-COMP:14627"/>
        <dbReference type="Rhea" id="RHEA-COMP:14628"/>
        <dbReference type="ChEBI" id="CHEBI:15378"/>
        <dbReference type="ChEBI" id="CHEBI:55376"/>
        <dbReference type="ChEBI" id="CHEBI:57783"/>
        <dbReference type="ChEBI" id="CHEBI:58349"/>
        <dbReference type="ChEBI" id="CHEBI:60344"/>
        <dbReference type="EC" id="1.6.2.4"/>
    </reaction>
</comment>
<evidence type="ECO:0000256" key="4">
    <source>
        <dbReference type="ARBA" id="ARBA00022630"/>
    </source>
</evidence>
<comment type="caution">
    <text evidence="24">The sequence shown here is derived from an EMBL/GenBank/DDBJ whole genome shotgun (WGS) entry which is preliminary data.</text>
</comment>
<accession>A0A507QUX7</accession>
<dbReference type="GO" id="GO:0016126">
    <property type="term" value="P:sterol biosynthetic process"/>
    <property type="evidence" value="ECO:0007669"/>
    <property type="project" value="UniProtKB-KW"/>
</dbReference>
<dbReference type="PROSITE" id="PS50902">
    <property type="entry name" value="FLAVODOXIN_LIKE"/>
    <property type="match status" value="1"/>
</dbReference>
<dbReference type="Gene3D" id="3.40.50.80">
    <property type="entry name" value="Nucleotide-binding domain of ferredoxin-NADP reductase (FNR) module"/>
    <property type="match status" value="1"/>
</dbReference>
<keyword evidence="9" id="KW-0274">FAD</keyword>
<evidence type="ECO:0000256" key="17">
    <source>
        <dbReference type="ARBA" id="ARBA00023166"/>
    </source>
</evidence>
<dbReference type="InterPro" id="IPR039261">
    <property type="entry name" value="FNR_nucleotide-bd"/>
</dbReference>
<evidence type="ECO:0000256" key="10">
    <source>
        <dbReference type="ARBA" id="ARBA00022857"/>
    </source>
</evidence>
<keyword evidence="25" id="KW-1185">Reference proteome</keyword>
<evidence type="ECO:0000256" key="7">
    <source>
        <dbReference type="ARBA" id="ARBA00022787"/>
    </source>
</evidence>
<dbReference type="GO" id="GO:0005829">
    <property type="term" value="C:cytosol"/>
    <property type="evidence" value="ECO:0007669"/>
    <property type="project" value="TreeGrafter"/>
</dbReference>
<dbReference type="Gene3D" id="3.40.50.360">
    <property type="match status" value="1"/>
</dbReference>
<keyword evidence="14" id="KW-0756">Sterol biosynthesis</keyword>
<evidence type="ECO:0000256" key="8">
    <source>
        <dbReference type="ARBA" id="ARBA00022824"/>
    </source>
</evidence>
<keyword evidence="7" id="KW-0496">Mitochondrion</keyword>
<evidence type="ECO:0000259" key="23">
    <source>
        <dbReference type="PROSITE" id="PS51384"/>
    </source>
</evidence>
<dbReference type="Pfam" id="PF00667">
    <property type="entry name" value="FAD_binding_1"/>
    <property type="match status" value="1"/>
</dbReference>
<keyword evidence="7" id="KW-1000">Mitochondrion outer membrane</keyword>
<comment type="subcellular location">
    <subcellularLocation>
        <location evidence="20">Endoplasmic reticulum membrane</location>
    </subcellularLocation>
</comment>
<keyword evidence="18" id="KW-0753">Steroid metabolism</keyword>
<keyword evidence="5" id="KW-0288">FMN</keyword>
<comment type="similarity">
    <text evidence="20">In the C-terminal section; belongs to the flavoprotein pyridine nucleotide cytochrome reductase family.</text>
</comment>
<dbReference type="InterPro" id="IPR017938">
    <property type="entry name" value="Riboflavin_synthase-like_b-brl"/>
</dbReference>
<dbReference type="InterPro" id="IPR003097">
    <property type="entry name" value="CysJ-like_FAD-binding"/>
</dbReference>
<comment type="cofactor">
    <cofactor evidence="1">
        <name>FMN</name>
        <dbReference type="ChEBI" id="CHEBI:58210"/>
    </cofactor>
</comment>
<evidence type="ECO:0000256" key="14">
    <source>
        <dbReference type="ARBA" id="ARBA00023011"/>
    </source>
</evidence>
<dbReference type="InterPro" id="IPR008254">
    <property type="entry name" value="Flavodoxin/NO_synth"/>
</dbReference>
<evidence type="ECO:0000313" key="24">
    <source>
        <dbReference type="EMBL" id="TQB73106.1"/>
    </source>
</evidence>
<evidence type="ECO:0000256" key="2">
    <source>
        <dbReference type="ARBA" id="ARBA00001974"/>
    </source>
</evidence>
<evidence type="ECO:0000256" key="20">
    <source>
        <dbReference type="PIRNR" id="PIRNR000208"/>
    </source>
</evidence>
<evidence type="ECO:0000256" key="1">
    <source>
        <dbReference type="ARBA" id="ARBA00001917"/>
    </source>
</evidence>
<dbReference type="Pfam" id="PF00175">
    <property type="entry name" value="NAD_binding_1"/>
    <property type="match status" value="1"/>
</dbReference>
<evidence type="ECO:0000256" key="3">
    <source>
        <dbReference type="ARBA" id="ARBA00022516"/>
    </source>
</evidence>
<evidence type="ECO:0000256" key="21">
    <source>
        <dbReference type="SAM" id="Phobius"/>
    </source>
</evidence>
<sequence>MAIDMASKYHSLHLPTHHGDWSLWDRIYDQLTLDDCVGLLVILVVTIAYLSHGYLWDKPDPYHHLWFEKPQARSMVNNLPAQTRNIATKLEERKKEMVIFWGSQSGTAESLAARLSREVNRRFGIESLLADLSDYDAASITDIPVTKIAVFILSTYGEGDPPDNANELWSWVTTQKDVKLNDLRYAAFGLGNSNYNAFNRAIDIVTKSLDGFGARALLPVGKADDAKGSTVEDFLAWQDELFGMLKTTLGYREQNVGYQPTLSAVYNDSVNPADIHRGIPVDPRERKKARGGRLKVYALPLTEGRELFSGSERSCLHLEFDLSQHARLKYKTGDHLAVWPQNPVQEVNRLLHMLGLQSQRSVPVSIAITEPGIELKYPTPTTLDALFGYYMDICGPMSRDLLPSLIQFAPSESSEARLAQLSSDPAAWTEYLSDKHINLGRLLEDLSEDGQSWTSIPLSFLLEYIPPLKPRYFSISSSAVVQPRRVSITALVSHTPINGNIQNQIPGLATTYLARLKAQLAAPGAASDTTSAVQILPPHHLHAHIQRSPFKLPANAAVPLILVASGTGIAPLRAFLAERSRLHRMDRPVGRCLLFYGARSAQNEWLYREEMEEVRRELGQGLFEIETAFSRDPAKDPVRKCYVQDRVRERFGDIATTLLNEGGYLYVCGSARMARGLGKIMDECFAEKMAWSKERYTEWAARMKRERKWQEDVWG</sequence>
<evidence type="ECO:0000259" key="22">
    <source>
        <dbReference type="PROSITE" id="PS50902"/>
    </source>
</evidence>
<feature type="domain" description="Flavodoxin-like" evidence="22">
    <location>
        <begin position="97"/>
        <end position="242"/>
    </location>
</feature>
<dbReference type="Gene3D" id="2.40.30.10">
    <property type="entry name" value="Translation factors"/>
    <property type="match status" value="1"/>
</dbReference>
<evidence type="ECO:0000256" key="19">
    <source>
        <dbReference type="ARBA" id="ARBA00049342"/>
    </source>
</evidence>
<dbReference type="GO" id="GO:0003958">
    <property type="term" value="F:NADPH-hemoprotein reductase activity"/>
    <property type="evidence" value="ECO:0007669"/>
    <property type="project" value="UniProtKB-EC"/>
</dbReference>
<dbReference type="InterPro" id="IPR001094">
    <property type="entry name" value="Flavdoxin-like"/>
</dbReference>
<evidence type="ECO:0000313" key="25">
    <source>
        <dbReference type="Proteomes" id="UP000319663"/>
    </source>
</evidence>
<dbReference type="GO" id="GO:0005789">
    <property type="term" value="C:endoplasmic reticulum membrane"/>
    <property type="evidence" value="ECO:0007669"/>
    <property type="project" value="UniProtKB-SubCell"/>
</dbReference>
<keyword evidence="10 20" id="KW-0521">NADP</keyword>
<dbReference type="EMBL" id="VIFY01000050">
    <property type="protein sequence ID" value="TQB73106.1"/>
    <property type="molecule type" value="Genomic_DNA"/>
</dbReference>
<dbReference type="PANTHER" id="PTHR19384:SF108">
    <property type="entry name" value="NADPH--CYTOCHROME P450 REDUCTASE"/>
    <property type="match status" value="1"/>
</dbReference>
<feature type="domain" description="FAD-binding FR-type" evidence="23">
    <location>
        <begin position="294"/>
        <end position="553"/>
    </location>
</feature>
<dbReference type="InterPro" id="IPR029039">
    <property type="entry name" value="Flavoprotein-like_sf"/>
</dbReference>
<dbReference type="Proteomes" id="UP000319663">
    <property type="component" value="Unassembled WGS sequence"/>
</dbReference>
<evidence type="ECO:0000256" key="16">
    <source>
        <dbReference type="ARBA" id="ARBA00023136"/>
    </source>
</evidence>
<evidence type="ECO:0000256" key="12">
    <source>
        <dbReference type="ARBA" id="ARBA00022989"/>
    </source>
</evidence>
<dbReference type="PIRSF" id="PIRSF000208">
    <property type="entry name" value="P450R"/>
    <property type="match status" value="1"/>
</dbReference>
<evidence type="ECO:0000256" key="18">
    <source>
        <dbReference type="ARBA" id="ARBA00023221"/>
    </source>
</evidence>
<name>A0A507QUX7_MONPU</name>
<feature type="transmembrane region" description="Helical" evidence="21">
    <location>
        <begin position="36"/>
        <end position="56"/>
    </location>
</feature>
<dbReference type="InterPro" id="IPR023208">
    <property type="entry name" value="P450R"/>
</dbReference>
<dbReference type="EC" id="1.6.2.4" evidence="20"/>
<reference evidence="24 25" key="1">
    <citation type="submission" date="2019-06" db="EMBL/GenBank/DDBJ databases">
        <title>Wine fermentation using esterase from Monascus purpureus.</title>
        <authorList>
            <person name="Geng C."/>
            <person name="Zhang Y."/>
        </authorList>
    </citation>
    <scope>NUCLEOTIDE SEQUENCE [LARGE SCALE GENOMIC DNA]</scope>
    <source>
        <strain evidence="24">HQ1</strain>
    </source>
</reference>
<gene>
    <name evidence="24" type="ORF">MPDQ_006191</name>
</gene>
<protein>
    <recommendedName>
        <fullName evidence="20">NADPH--cytochrome P450 reductase</fullName>
        <ecNumber evidence="20">1.6.2.4</ecNumber>
    </recommendedName>
</protein>
<keyword evidence="6 21" id="KW-0812">Transmembrane</keyword>
<keyword evidence="3" id="KW-0444">Lipid biosynthesis</keyword>
<dbReference type="AlphaFoldDB" id="A0A507QUX7"/>
<dbReference type="InterPro" id="IPR001433">
    <property type="entry name" value="OxRdtase_FAD/NAD-bd"/>
</dbReference>
<dbReference type="InterPro" id="IPR017927">
    <property type="entry name" value="FAD-bd_FR_type"/>
</dbReference>
<dbReference type="PRINTS" id="PR00369">
    <property type="entry name" value="FLAVODOXIN"/>
</dbReference>
<evidence type="ECO:0000256" key="5">
    <source>
        <dbReference type="ARBA" id="ARBA00022643"/>
    </source>
</evidence>
<dbReference type="PROSITE" id="PS51384">
    <property type="entry name" value="FAD_FR"/>
    <property type="match status" value="1"/>
</dbReference>